<feature type="region of interest" description="Disordered" evidence="2">
    <location>
        <begin position="112"/>
        <end position="146"/>
    </location>
</feature>
<evidence type="ECO:0000313" key="4">
    <source>
        <dbReference type="EMBL" id="CAI4053755.1"/>
    </source>
</evidence>
<feature type="compositionally biased region" description="Polar residues" evidence="2">
    <location>
        <begin position="1103"/>
        <end position="1121"/>
    </location>
</feature>
<feature type="region of interest" description="Disordered" evidence="2">
    <location>
        <begin position="1"/>
        <end position="47"/>
    </location>
</feature>
<dbReference type="InterPro" id="IPR001849">
    <property type="entry name" value="PH_domain"/>
</dbReference>
<dbReference type="EMBL" id="OX365927">
    <property type="protein sequence ID" value="CAI4053755.1"/>
    <property type="molecule type" value="Genomic_DNA"/>
</dbReference>
<dbReference type="SMART" id="SM00233">
    <property type="entry name" value="PH"/>
    <property type="match status" value="1"/>
</dbReference>
<dbReference type="Proteomes" id="UP001162090">
    <property type="component" value="Chromosome 16"/>
</dbReference>
<gene>
    <name evidence="4" type="primary">SUVC16G3810</name>
    <name evidence="4" type="ORF">SUVC_16G3810</name>
</gene>
<dbReference type="Gene3D" id="2.30.29.30">
    <property type="entry name" value="Pleckstrin-homology domain (PH domain)/Phosphotyrosine-binding domain (PTB)"/>
    <property type="match status" value="1"/>
</dbReference>
<protein>
    <recommendedName>
        <fullName evidence="3">PH domain-containing protein</fullName>
    </recommendedName>
</protein>
<feature type="compositionally biased region" description="Low complexity" evidence="2">
    <location>
        <begin position="553"/>
        <end position="562"/>
    </location>
</feature>
<feature type="compositionally biased region" description="Polar residues" evidence="2">
    <location>
        <begin position="563"/>
        <end position="574"/>
    </location>
</feature>
<feature type="compositionally biased region" description="Basic and acidic residues" evidence="2">
    <location>
        <begin position="122"/>
        <end position="140"/>
    </location>
</feature>
<dbReference type="InterPro" id="IPR046869">
    <property type="entry name" value="SLM1/RGC1-like_PH"/>
</dbReference>
<dbReference type="SUPFAM" id="SSF103657">
    <property type="entry name" value="BAR/IMD domain-like"/>
    <property type="match status" value="1"/>
</dbReference>
<feature type="domain" description="PH" evidence="3">
    <location>
        <begin position="500"/>
        <end position="737"/>
    </location>
</feature>
<proteinExistence type="predicted"/>
<reference evidence="4" key="1">
    <citation type="submission" date="2022-10" db="EMBL/GenBank/DDBJ databases">
        <authorList>
            <person name="Byrne P K."/>
        </authorList>
    </citation>
    <scope>NUCLEOTIDE SEQUENCE</scope>
    <source>
        <strain evidence="4">CBS7001</strain>
    </source>
</reference>
<dbReference type="InterPro" id="IPR027267">
    <property type="entry name" value="AH/BAR_dom_sf"/>
</dbReference>
<feature type="region of interest" description="Disordered" evidence="2">
    <location>
        <begin position="974"/>
        <end position="1138"/>
    </location>
</feature>
<accession>A0AA35JAE9</accession>
<name>A0AA35JAE9_SACUV</name>
<feature type="region of interest" description="Disordered" evidence="2">
    <location>
        <begin position="539"/>
        <end position="578"/>
    </location>
</feature>
<evidence type="ECO:0000313" key="5">
    <source>
        <dbReference type="Proteomes" id="UP001162090"/>
    </source>
</evidence>
<feature type="compositionally biased region" description="Polar residues" evidence="2">
    <location>
        <begin position="1022"/>
        <end position="1039"/>
    </location>
</feature>
<dbReference type="InterPro" id="IPR046868">
    <property type="entry name" value="BAR_4"/>
</dbReference>
<feature type="region of interest" description="Disordered" evidence="2">
    <location>
        <begin position="670"/>
        <end position="698"/>
    </location>
</feature>
<feature type="region of interest" description="Disordered" evidence="2">
    <location>
        <begin position="909"/>
        <end position="930"/>
    </location>
</feature>
<dbReference type="SUPFAM" id="SSF50729">
    <property type="entry name" value="PH domain-like"/>
    <property type="match status" value="1"/>
</dbReference>
<dbReference type="PANTHER" id="PTHR31941">
    <property type="entry name" value="CYTOSKELETAL SIGNALING PROTEIN SLM1"/>
    <property type="match status" value="1"/>
</dbReference>
<dbReference type="InterPro" id="IPR011993">
    <property type="entry name" value="PH-like_dom_sf"/>
</dbReference>
<keyword evidence="1" id="KW-0597">Phosphoprotein</keyword>
<dbReference type="AlphaFoldDB" id="A0AA35JAE9"/>
<feature type="compositionally biased region" description="Polar residues" evidence="2">
    <location>
        <begin position="680"/>
        <end position="696"/>
    </location>
</feature>
<feature type="compositionally biased region" description="Polar residues" evidence="2">
    <location>
        <begin position="18"/>
        <end position="31"/>
    </location>
</feature>
<evidence type="ECO:0000256" key="1">
    <source>
        <dbReference type="ARBA" id="ARBA00022553"/>
    </source>
</evidence>
<dbReference type="PANTHER" id="PTHR31941:SF15">
    <property type="entry name" value="ACTIVATOR OF SKN7 PROTEIN 10-RELATED"/>
    <property type="match status" value="1"/>
</dbReference>
<dbReference type="Pfam" id="PF20399">
    <property type="entry name" value="PH_20"/>
    <property type="match status" value="1"/>
</dbReference>
<sequence>MSDYFTFPKQDGGDVTKQPGTPGSTRNSSRNLELPKNYRSFGGSNDELASMYSGDSQYLMDMIPDSLTLRNEPTFGTPANLTPSDGPNGKDDSDVKLNEYILPKSDFRSPYHVNVPIPKKAPKGEGKVKIKPKAKDKAETSDLDVESPFEESPEFVREYPTDILVDRFHKWKKILKSLIAYFREAAYSQEQIARINYQLKNSVKFAFLTDLEEGSNKLVDPTVSKVPIKKPQPVPLALKKNDNKLQLDAEEPQPVQPEVPEDVTSASSGFMKFGSGSIQDIQVILKKYHLSLGNQQYKISKEIVASLVPKLAGLRKDLSAKIKEIKELNSDFKTNIGEHVKITSRLLNKYIASVKFVDKTCDADNKQKEKLKPKHDPYLLKLQLDLQLKRQLLEENYLQEAFVNLQTAALQLEKIVYSKIQCALQRYSALIDSEARLMIKNVCHELQQGILSRPPALEWDNFVTHHPTCLMNLKSNDPLPQPRKLSDIVYPNMKSPLAKCIRVGYLFKRSEPSKGFTKGYFVLTTNYLHEFKSSDFFLENKPPRSKNKATEYSNSSSANKNSTAHGSQPSSNGGMQDLKLTKTKKGMTSSNLYPVSSLSLNECSLTESTDIIFTVKGYANYHFSEDPSSTTDSSAGSMAGATNTLAAKKSKHQRTPSTLSIVSVPKFLKGSSKSKEQKNVKGNSSETKDSSTNGKTSGEKNVEWTFKICSANSEPNPEELKTFKKWVQDMKSLTNFNTTLERSNFIEEKVLKSRNYNSGKNSQSSKLTAATTPIESFVNLSEKATPSSSVYKLNTKRANRPRYIDINGANTNAGAMNSVYRSKVNTPAIDDNGNLTIVGERKISGPQSAMSCAFTTPSLSPHSPLSGTNNLYHHSADNLAISPSQKVSPLGEVPQVAVTTHGTEAVIPASAYSDDSHKSSRASSVPSIGNQRRASLPSLLKNAPGASPAFVPLDGNANGYFGIPLNCNSESRRGSELSAFENQSPLYEEGRGQNLSSSRRSSSGYMPHQYPPKVKLNDSELNHTNPAISQSNPDSNHSPISKDIKPPYNNLKKTSSAGNVPLIRTESNEKAFYSNKNRSSNSVSVSNNETKTHPIRTHRKNISFGSLNSVMNNKKNSSQASEKSRKTSATGIEEADEEEVHIKLNQSLYS</sequence>
<dbReference type="Pfam" id="PF20400">
    <property type="entry name" value="BAR_4"/>
    <property type="match status" value="1"/>
</dbReference>
<organism evidence="4 5">
    <name type="scientific">Saccharomyces uvarum</name>
    <name type="common">Yeast</name>
    <name type="synonym">Saccharomyces bayanus var. uvarum</name>
    <dbReference type="NCBI Taxonomy" id="230603"/>
    <lineage>
        <taxon>Eukaryota</taxon>
        <taxon>Fungi</taxon>
        <taxon>Dikarya</taxon>
        <taxon>Ascomycota</taxon>
        <taxon>Saccharomycotina</taxon>
        <taxon>Saccharomycetes</taxon>
        <taxon>Saccharomycetales</taxon>
        <taxon>Saccharomycetaceae</taxon>
        <taxon>Saccharomyces</taxon>
    </lineage>
</organism>
<evidence type="ECO:0000256" key="2">
    <source>
        <dbReference type="SAM" id="MobiDB-lite"/>
    </source>
</evidence>
<evidence type="ECO:0000259" key="3">
    <source>
        <dbReference type="SMART" id="SM00233"/>
    </source>
</evidence>
<feature type="compositionally biased region" description="Low complexity" evidence="2">
    <location>
        <begin position="1074"/>
        <end position="1088"/>
    </location>
</feature>